<evidence type="ECO:0000313" key="2">
    <source>
        <dbReference type="Proteomes" id="UP000324222"/>
    </source>
</evidence>
<dbReference type="Proteomes" id="UP000324222">
    <property type="component" value="Unassembled WGS sequence"/>
</dbReference>
<gene>
    <name evidence="1" type="ORF">E2C01_010865</name>
</gene>
<sequence>MLKLCHREVVVSQQPCQCSEPVWAEHHQAASVWWVEGWAAAELQLLTGLKRDTSESVFHVTDYLPTQSAQRVGPLMMVVVGKLGKGEPAGVHKAQLLQFLIDI</sequence>
<protein>
    <submittedName>
        <fullName evidence="1">Uncharacterized protein</fullName>
    </submittedName>
</protein>
<proteinExistence type="predicted"/>
<dbReference type="EMBL" id="VSRR010000638">
    <property type="protein sequence ID" value="MPC17993.1"/>
    <property type="molecule type" value="Genomic_DNA"/>
</dbReference>
<accession>A0A5B7D9V7</accession>
<reference evidence="1 2" key="1">
    <citation type="submission" date="2019-05" db="EMBL/GenBank/DDBJ databases">
        <title>Another draft genome of Portunus trituberculatus and its Hox gene families provides insights of decapod evolution.</title>
        <authorList>
            <person name="Jeong J.-H."/>
            <person name="Song I."/>
            <person name="Kim S."/>
            <person name="Choi T."/>
            <person name="Kim D."/>
            <person name="Ryu S."/>
            <person name="Kim W."/>
        </authorList>
    </citation>
    <scope>NUCLEOTIDE SEQUENCE [LARGE SCALE GENOMIC DNA]</scope>
    <source>
        <tissue evidence="1">Muscle</tissue>
    </source>
</reference>
<evidence type="ECO:0000313" key="1">
    <source>
        <dbReference type="EMBL" id="MPC17993.1"/>
    </source>
</evidence>
<keyword evidence="2" id="KW-1185">Reference proteome</keyword>
<comment type="caution">
    <text evidence="1">The sequence shown here is derived from an EMBL/GenBank/DDBJ whole genome shotgun (WGS) entry which is preliminary data.</text>
</comment>
<name>A0A5B7D9V7_PORTR</name>
<dbReference type="AlphaFoldDB" id="A0A5B7D9V7"/>
<organism evidence="1 2">
    <name type="scientific">Portunus trituberculatus</name>
    <name type="common">Swimming crab</name>
    <name type="synonym">Neptunus trituberculatus</name>
    <dbReference type="NCBI Taxonomy" id="210409"/>
    <lineage>
        <taxon>Eukaryota</taxon>
        <taxon>Metazoa</taxon>
        <taxon>Ecdysozoa</taxon>
        <taxon>Arthropoda</taxon>
        <taxon>Crustacea</taxon>
        <taxon>Multicrustacea</taxon>
        <taxon>Malacostraca</taxon>
        <taxon>Eumalacostraca</taxon>
        <taxon>Eucarida</taxon>
        <taxon>Decapoda</taxon>
        <taxon>Pleocyemata</taxon>
        <taxon>Brachyura</taxon>
        <taxon>Eubrachyura</taxon>
        <taxon>Portunoidea</taxon>
        <taxon>Portunidae</taxon>
        <taxon>Portuninae</taxon>
        <taxon>Portunus</taxon>
    </lineage>
</organism>